<organism evidence="1 2">
    <name type="scientific">Gigaspora margarita</name>
    <dbReference type="NCBI Taxonomy" id="4874"/>
    <lineage>
        <taxon>Eukaryota</taxon>
        <taxon>Fungi</taxon>
        <taxon>Fungi incertae sedis</taxon>
        <taxon>Mucoromycota</taxon>
        <taxon>Glomeromycotina</taxon>
        <taxon>Glomeromycetes</taxon>
        <taxon>Diversisporales</taxon>
        <taxon>Gigasporaceae</taxon>
        <taxon>Gigaspora</taxon>
    </lineage>
</organism>
<proteinExistence type="predicted"/>
<evidence type="ECO:0000313" key="1">
    <source>
        <dbReference type="EMBL" id="KAF0548787.1"/>
    </source>
</evidence>
<sequence length="70" mass="7857">MQENEELPAELVDLYGVLFISQTLEDLLAEKMLEDNDYDSDGDNTELKGFFIWILTRVAGETGETGGEIN</sequence>
<dbReference type="OrthoDB" id="2424313at2759"/>
<dbReference type="AlphaFoldDB" id="A0A8H4AZV6"/>
<comment type="caution">
    <text evidence="1">The sequence shown here is derived from an EMBL/GenBank/DDBJ whole genome shotgun (WGS) entry which is preliminary data.</text>
</comment>
<name>A0A8H4AZV6_GIGMA</name>
<reference evidence="1 2" key="1">
    <citation type="journal article" date="2019" name="Environ. Microbiol.">
        <title>At the nexus of three kingdoms: the genome of the mycorrhizal fungus Gigaspora margarita provides insights into plant, endobacterial and fungal interactions.</title>
        <authorList>
            <person name="Venice F."/>
            <person name="Ghignone S."/>
            <person name="Salvioli di Fossalunga A."/>
            <person name="Amselem J."/>
            <person name="Novero M."/>
            <person name="Xianan X."/>
            <person name="Sedzielewska Toro K."/>
            <person name="Morin E."/>
            <person name="Lipzen A."/>
            <person name="Grigoriev I.V."/>
            <person name="Henrissat B."/>
            <person name="Martin F.M."/>
            <person name="Bonfante P."/>
        </authorList>
    </citation>
    <scope>NUCLEOTIDE SEQUENCE [LARGE SCALE GENOMIC DNA]</scope>
    <source>
        <strain evidence="1 2">BEG34</strain>
    </source>
</reference>
<accession>A0A8H4AZV6</accession>
<dbReference type="EMBL" id="WTPW01000095">
    <property type="protein sequence ID" value="KAF0548787.1"/>
    <property type="molecule type" value="Genomic_DNA"/>
</dbReference>
<evidence type="ECO:0000313" key="2">
    <source>
        <dbReference type="Proteomes" id="UP000439903"/>
    </source>
</evidence>
<protein>
    <submittedName>
        <fullName evidence="1">Uncharacterized protein</fullName>
    </submittedName>
</protein>
<gene>
    <name evidence="1" type="ORF">F8M41_025800</name>
</gene>
<dbReference type="Proteomes" id="UP000439903">
    <property type="component" value="Unassembled WGS sequence"/>
</dbReference>
<keyword evidence="2" id="KW-1185">Reference proteome</keyword>